<keyword evidence="5 6" id="KW-0030">Aminoacyl-tRNA synthetase</keyword>
<keyword evidence="12" id="KW-1185">Reference proteome</keyword>
<evidence type="ECO:0000256" key="1">
    <source>
        <dbReference type="ARBA" id="ARBA00022598"/>
    </source>
</evidence>
<dbReference type="InterPro" id="IPR002314">
    <property type="entry name" value="aa-tRNA-synt_IIb"/>
</dbReference>
<dbReference type="PROSITE" id="PS50862">
    <property type="entry name" value="AA_TRNA_LIGASE_II"/>
    <property type="match status" value="1"/>
</dbReference>
<protein>
    <recommendedName>
        <fullName evidence="6">Serine--tRNA ligase</fullName>
        <ecNumber evidence="6">6.1.1.11</ecNumber>
    </recommendedName>
    <alternativeName>
        <fullName evidence="6">Seryl-tRNA synthetase</fullName>
        <shortName evidence="6">SerRS</shortName>
    </alternativeName>
    <alternativeName>
        <fullName evidence="6">Seryl-tRNA(Ser/Sec) synthetase</fullName>
    </alternativeName>
</protein>
<feature type="site" description="Important for serine binding" evidence="7">
    <location>
        <position position="417"/>
    </location>
</feature>
<evidence type="ECO:0000256" key="9">
    <source>
        <dbReference type="SAM" id="Coils"/>
    </source>
</evidence>
<evidence type="ECO:0000259" key="10">
    <source>
        <dbReference type="PROSITE" id="PS50862"/>
    </source>
</evidence>
<dbReference type="SUPFAM" id="SSF46589">
    <property type="entry name" value="tRNA-binding arm"/>
    <property type="match status" value="1"/>
</dbReference>
<dbReference type="AlphaFoldDB" id="A0A919U588"/>
<feature type="binding site" evidence="7">
    <location>
        <position position="295"/>
    </location>
    <ligand>
        <name>L-serine</name>
        <dbReference type="ChEBI" id="CHEBI:33384"/>
    </ligand>
</feature>
<dbReference type="InterPro" id="IPR045864">
    <property type="entry name" value="aa-tRNA-synth_II/BPL/LPL"/>
</dbReference>
<keyword evidence="9" id="KW-0175">Coiled coil</keyword>
<feature type="binding site" evidence="6 7">
    <location>
        <position position="318"/>
    </location>
    <ligand>
        <name>L-serine</name>
        <dbReference type="ChEBI" id="CHEBI:33384"/>
    </ligand>
</feature>
<keyword evidence="1 6" id="KW-0436">Ligase</keyword>
<dbReference type="GO" id="GO:0016260">
    <property type="term" value="P:selenocysteine biosynthetic process"/>
    <property type="evidence" value="ECO:0007669"/>
    <property type="project" value="UniProtKB-UniRule"/>
</dbReference>
<proteinExistence type="inferred from homology"/>
<dbReference type="InterPro" id="IPR006195">
    <property type="entry name" value="aa-tRNA-synth_II"/>
</dbReference>
<evidence type="ECO:0000256" key="6">
    <source>
        <dbReference type="HAMAP-Rule" id="MF_00176"/>
    </source>
</evidence>
<evidence type="ECO:0000256" key="2">
    <source>
        <dbReference type="ARBA" id="ARBA00022741"/>
    </source>
</evidence>
<dbReference type="InterPro" id="IPR002317">
    <property type="entry name" value="Ser-tRNA-ligase_type_1"/>
</dbReference>
<dbReference type="PANTHER" id="PTHR11778">
    <property type="entry name" value="SERYL-TRNA SYNTHETASE"/>
    <property type="match status" value="1"/>
</dbReference>
<evidence type="ECO:0000256" key="3">
    <source>
        <dbReference type="ARBA" id="ARBA00022840"/>
    </source>
</evidence>
<keyword evidence="6" id="KW-0963">Cytoplasm</keyword>
<dbReference type="Gene3D" id="1.10.287.40">
    <property type="entry name" value="Serine-tRNA synthetase, tRNA binding domain"/>
    <property type="match status" value="1"/>
</dbReference>
<feature type="binding site" evidence="7">
    <location>
        <position position="264"/>
    </location>
    <ligand>
        <name>L-serine</name>
        <dbReference type="ChEBI" id="CHEBI:33384"/>
    </ligand>
</feature>
<accession>A0A919U588</accession>
<comment type="pathway">
    <text evidence="6">Aminoacyl-tRNA biosynthesis; selenocysteinyl-tRNA(Sec) biosynthesis; L-seryl-tRNA(Sec) from L-serine and tRNA(Sec): step 1/1.</text>
</comment>
<evidence type="ECO:0000313" key="11">
    <source>
        <dbReference type="EMBL" id="GIG35829.1"/>
    </source>
</evidence>
<comment type="domain">
    <text evidence="6">Consists of two distinct domains, a catalytic core and a N-terminal extension that is involved in tRNA binding.</text>
</comment>
<dbReference type="CDD" id="cd00770">
    <property type="entry name" value="SerRS_core"/>
    <property type="match status" value="1"/>
</dbReference>
<dbReference type="GO" id="GO:0005524">
    <property type="term" value="F:ATP binding"/>
    <property type="evidence" value="ECO:0007669"/>
    <property type="project" value="UniProtKB-UniRule"/>
</dbReference>
<feature type="binding site" evidence="6 8">
    <location>
        <begin position="295"/>
        <end position="297"/>
    </location>
    <ligand>
        <name>ATP</name>
        <dbReference type="ChEBI" id="CHEBI:30616"/>
    </ligand>
</feature>
<dbReference type="EMBL" id="BONO01000007">
    <property type="protein sequence ID" value="GIG35829.1"/>
    <property type="molecule type" value="Genomic_DNA"/>
</dbReference>
<comment type="caution">
    <text evidence="11">The sequence shown here is derived from an EMBL/GenBank/DDBJ whole genome shotgun (WGS) entry which is preliminary data.</text>
</comment>
<comment type="catalytic activity">
    <reaction evidence="6">
        <text>tRNA(Sec) + L-serine + ATP = L-seryl-tRNA(Sec) + AMP + diphosphate + H(+)</text>
        <dbReference type="Rhea" id="RHEA:42580"/>
        <dbReference type="Rhea" id="RHEA-COMP:9742"/>
        <dbReference type="Rhea" id="RHEA-COMP:10128"/>
        <dbReference type="ChEBI" id="CHEBI:15378"/>
        <dbReference type="ChEBI" id="CHEBI:30616"/>
        <dbReference type="ChEBI" id="CHEBI:33019"/>
        <dbReference type="ChEBI" id="CHEBI:33384"/>
        <dbReference type="ChEBI" id="CHEBI:78442"/>
        <dbReference type="ChEBI" id="CHEBI:78533"/>
        <dbReference type="ChEBI" id="CHEBI:456215"/>
        <dbReference type="EC" id="6.1.1.11"/>
    </reaction>
</comment>
<feature type="binding site" evidence="7">
    <location>
        <position position="415"/>
    </location>
    <ligand>
        <name>L-serine</name>
        <dbReference type="ChEBI" id="CHEBI:33384"/>
    </ligand>
</feature>
<comment type="subcellular location">
    <subcellularLocation>
        <location evidence="6">Cytoplasm</location>
    </subcellularLocation>
</comment>
<comment type="similarity">
    <text evidence="6">Belongs to the class-II aminoacyl-tRNA synthetase family. Type-1 seryl-tRNA synthetase subfamily.</text>
</comment>
<evidence type="ECO:0000256" key="4">
    <source>
        <dbReference type="ARBA" id="ARBA00022917"/>
    </source>
</evidence>
<dbReference type="Proteomes" id="UP000642125">
    <property type="component" value="Unassembled WGS sequence"/>
</dbReference>
<dbReference type="InterPro" id="IPR033729">
    <property type="entry name" value="SerRS_core"/>
</dbReference>
<feature type="binding site" evidence="6">
    <location>
        <begin position="264"/>
        <end position="266"/>
    </location>
    <ligand>
        <name>L-serine</name>
        <dbReference type="ChEBI" id="CHEBI:33384"/>
    </ligand>
</feature>
<dbReference type="HAMAP" id="MF_00176">
    <property type="entry name" value="Ser_tRNA_synth_type1"/>
    <property type="match status" value="1"/>
</dbReference>
<feature type="coiled-coil region" evidence="9">
    <location>
        <begin position="98"/>
        <end position="132"/>
    </location>
</feature>
<dbReference type="PIRSF" id="PIRSF001529">
    <property type="entry name" value="Ser-tRNA-synth_IIa"/>
    <property type="match status" value="1"/>
</dbReference>
<feature type="binding site" evidence="6 8">
    <location>
        <begin position="382"/>
        <end position="385"/>
    </location>
    <ligand>
        <name>ATP</name>
        <dbReference type="ChEBI" id="CHEBI:30616"/>
    </ligand>
</feature>
<dbReference type="Pfam" id="PF02403">
    <property type="entry name" value="Seryl_tRNA_N"/>
    <property type="match status" value="1"/>
</dbReference>
<name>A0A919U588_9CELL</name>
<keyword evidence="3 6" id="KW-0067">ATP-binding</keyword>
<feature type="binding site" evidence="8">
    <location>
        <begin position="311"/>
        <end position="314"/>
    </location>
    <ligand>
        <name>ATP</name>
        <dbReference type="ChEBI" id="CHEBI:30616"/>
    </ligand>
</feature>
<dbReference type="InterPro" id="IPR042103">
    <property type="entry name" value="SerRS_1_N_sf"/>
</dbReference>
<dbReference type="InterPro" id="IPR010978">
    <property type="entry name" value="tRNA-bd_arm"/>
</dbReference>
<feature type="domain" description="Aminoacyl-transfer RNA synthetases class-II family profile" evidence="10">
    <location>
        <begin position="173"/>
        <end position="441"/>
    </location>
</feature>
<reference evidence="11" key="1">
    <citation type="submission" date="2021-01" db="EMBL/GenBank/DDBJ databases">
        <title>Whole genome shotgun sequence of Cellulomonas pakistanensis NBRC 110800.</title>
        <authorList>
            <person name="Komaki H."/>
            <person name="Tamura T."/>
        </authorList>
    </citation>
    <scope>NUCLEOTIDE SEQUENCE</scope>
    <source>
        <strain evidence="11">NBRC 110800</strain>
    </source>
</reference>
<evidence type="ECO:0000256" key="5">
    <source>
        <dbReference type="ARBA" id="ARBA00023146"/>
    </source>
</evidence>
<keyword evidence="2 6" id="KW-0547">Nucleotide-binding</keyword>
<comment type="subunit">
    <text evidence="6">Homodimer. The tRNA molecule binds across the dimer.</text>
</comment>
<evidence type="ECO:0000256" key="8">
    <source>
        <dbReference type="PIRSR" id="PIRSR001529-2"/>
    </source>
</evidence>
<dbReference type="NCBIfam" id="TIGR00414">
    <property type="entry name" value="serS"/>
    <property type="match status" value="1"/>
</dbReference>
<feature type="binding site" evidence="6">
    <location>
        <position position="311"/>
    </location>
    <ligand>
        <name>ATP</name>
        <dbReference type="ChEBI" id="CHEBI:30616"/>
    </ligand>
</feature>
<evidence type="ECO:0000256" key="7">
    <source>
        <dbReference type="PIRSR" id="PIRSR001529-1"/>
    </source>
</evidence>
<dbReference type="Gene3D" id="3.30.930.10">
    <property type="entry name" value="Bira Bifunctional Protein, Domain 2"/>
    <property type="match status" value="1"/>
</dbReference>
<keyword evidence="4 6" id="KW-0648">Protein biosynthesis</keyword>
<evidence type="ECO:0000313" key="12">
    <source>
        <dbReference type="Proteomes" id="UP000642125"/>
    </source>
</evidence>
<comment type="catalytic activity">
    <reaction evidence="6">
        <text>tRNA(Ser) + L-serine + ATP = L-seryl-tRNA(Ser) + AMP + diphosphate + H(+)</text>
        <dbReference type="Rhea" id="RHEA:12292"/>
        <dbReference type="Rhea" id="RHEA-COMP:9669"/>
        <dbReference type="Rhea" id="RHEA-COMP:9703"/>
        <dbReference type="ChEBI" id="CHEBI:15378"/>
        <dbReference type="ChEBI" id="CHEBI:30616"/>
        <dbReference type="ChEBI" id="CHEBI:33019"/>
        <dbReference type="ChEBI" id="CHEBI:33384"/>
        <dbReference type="ChEBI" id="CHEBI:78442"/>
        <dbReference type="ChEBI" id="CHEBI:78533"/>
        <dbReference type="ChEBI" id="CHEBI:456215"/>
        <dbReference type="EC" id="6.1.1.11"/>
    </reaction>
</comment>
<sequence length="462" mass="49905">MPVRRVRYPFGAADAAGPRRPPAVAVGRLGGVIDLKLLRQDPDVVRASQVARGDDPALVDQVLDADARRRAALTDFESLRAEQKALGKKVASAQGEEKQALLAHAKQLAEQVKALQADADAADELATELARRIGNVVEDGVPAGGEDDYVVLRHEGTPRDFAAEYGAEFAVRDHLELGEGLRAIDTERGAKVSGARFYYLTGIGARLELALLNAAVDLALQAGFTPVITPTLVKPEVMAGTGFLGAHADEIYRLEADDLYLVGTSEVALAGYHSGEILDLSGGPLRYAGWSACYRREAGSYGKDTRGIIRVHQFHKVEAFSYTTVEDAADEHRRILGWEEQMLQLVGLPYRVIDTAAGDLGSSAARKFDCEAWLPSQQRYLELTSTSNCTTFQARRLGVRERTAEGEVRPVATLNGTLATTRWIVAILENHQQADGSVRVPEGLRPYLGGLEVLEPAGGASR</sequence>
<dbReference type="SUPFAM" id="SSF55681">
    <property type="entry name" value="Class II aaRS and biotin synthetases"/>
    <property type="match status" value="1"/>
</dbReference>
<dbReference type="PRINTS" id="PR00981">
    <property type="entry name" value="TRNASYNTHSER"/>
</dbReference>
<dbReference type="GO" id="GO:0005737">
    <property type="term" value="C:cytoplasm"/>
    <property type="evidence" value="ECO:0007669"/>
    <property type="project" value="UniProtKB-SubCell"/>
</dbReference>
<dbReference type="GO" id="GO:0006434">
    <property type="term" value="P:seryl-tRNA aminoacylation"/>
    <property type="evidence" value="ECO:0007669"/>
    <property type="project" value="UniProtKB-UniRule"/>
</dbReference>
<dbReference type="Pfam" id="PF00587">
    <property type="entry name" value="tRNA-synt_2b"/>
    <property type="match status" value="1"/>
</dbReference>
<feature type="binding site" evidence="6">
    <location>
        <position position="417"/>
    </location>
    <ligand>
        <name>L-serine</name>
        <dbReference type="ChEBI" id="CHEBI:33384"/>
    </ligand>
</feature>
<dbReference type="EC" id="6.1.1.11" evidence="6"/>
<comment type="function">
    <text evidence="6">Catalyzes the attachment of serine to tRNA(Ser). Is also able to aminoacylate tRNA(Sec) with serine, to form the misacylated tRNA L-seryl-tRNA(Sec), which will be further converted into selenocysteinyl-tRNA(Sec).</text>
</comment>
<dbReference type="InterPro" id="IPR015866">
    <property type="entry name" value="Ser-tRNA-synth_1_N"/>
</dbReference>
<organism evidence="11 12">
    <name type="scientific">Cellulomonas pakistanensis</name>
    <dbReference type="NCBI Taxonomy" id="992287"/>
    <lineage>
        <taxon>Bacteria</taxon>
        <taxon>Bacillati</taxon>
        <taxon>Actinomycetota</taxon>
        <taxon>Actinomycetes</taxon>
        <taxon>Micrococcales</taxon>
        <taxon>Cellulomonadaceae</taxon>
        <taxon>Cellulomonas</taxon>
    </lineage>
</organism>
<dbReference type="GO" id="GO:0004828">
    <property type="term" value="F:serine-tRNA ligase activity"/>
    <property type="evidence" value="ECO:0007669"/>
    <property type="project" value="UniProtKB-UniRule"/>
</dbReference>
<gene>
    <name evidence="6 11" type="primary">serS</name>
    <name evidence="11" type="ORF">Cpa01nite_12100</name>
</gene>